<organism evidence="3 4">
    <name type="scientific">Coprinellus micaceus</name>
    <name type="common">Glistening ink-cap mushroom</name>
    <name type="synonym">Coprinus micaceus</name>
    <dbReference type="NCBI Taxonomy" id="71717"/>
    <lineage>
        <taxon>Eukaryota</taxon>
        <taxon>Fungi</taxon>
        <taxon>Dikarya</taxon>
        <taxon>Basidiomycota</taxon>
        <taxon>Agaricomycotina</taxon>
        <taxon>Agaricomycetes</taxon>
        <taxon>Agaricomycetidae</taxon>
        <taxon>Agaricales</taxon>
        <taxon>Agaricineae</taxon>
        <taxon>Psathyrellaceae</taxon>
        <taxon>Coprinellus</taxon>
    </lineage>
</organism>
<dbReference type="STRING" id="71717.A0A4Y7TB12"/>
<proteinExistence type="predicted"/>
<evidence type="ECO:0000256" key="1">
    <source>
        <dbReference type="SAM" id="MobiDB-lite"/>
    </source>
</evidence>
<feature type="chain" id="PRO_5021217776" description="Apple domain-containing protein" evidence="2">
    <location>
        <begin position="21"/>
        <end position="202"/>
    </location>
</feature>
<feature type="region of interest" description="Disordered" evidence="1">
    <location>
        <begin position="136"/>
        <end position="155"/>
    </location>
</feature>
<evidence type="ECO:0000313" key="3">
    <source>
        <dbReference type="EMBL" id="TEB31356.1"/>
    </source>
</evidence>
<dbReference type="AlphaFoldDB" id="A0A4Y7TB12"/>
<name>A0A4Y7TB12_COPMI</name>
<feature type="region of interest" description="Disordered" evidence="1">
    <location>
        <begin position="94"/>
        <end position="115"/>
    </location>
</feature>
<comment type="caution">
    <text evidence="3">The sequence shown here is derived from an EMBL/GenBank/DDBJ whole genome shotgun (WGS) entry which is preliminary data.</text>
</comment>
<dbReference type="OrthoDB" id="271448at2759"/>
<keyword evidence="4" id="KW-1185">Reference proteome</keyword>
<evidence type="ECO:0008006" key="5">
    <source>
        <dbReference type="Google" id="ProtNLM"/>
    </source>
</evidence>
<feature type="signal peptide" evidence="2">
    <location>
        <begin position="1"/>
        <end position="20"/>
    </location>
</feature>
<evidence type="ECO:0000256" key="2">
    <source>
        <dbReference type="SAM" id="SignalP"/>
    </source>
</evidence>
<feature type="compositionally biased region" description="Low complexity" evidence="1">
    <location>
        <begin position="98"/>
        <end position="115"/>
    </location>
</feature>
<protein>
    <recommendedName>
        <fullName evidence="5">Apple domain-containing protein</fullName>
    </recommendedName>
</protein>
<sequence>MQLTTILSATLALAASTLIASPLTVRDENAEAYKAIGYDLSKQSHYGAPKHPGQHGATPGWYYGKYPKNHPNLPCLTGNICGVLTHFPNHLQCPRPPTHGSTTTTTTTTTRTTTTTSRTTTTTTATVSVTATVTVTGGVPTTPAPTSSPSPGGYTPLFSNATGATEASDYLTFGLVDSIEDCWEMCDAVVSCGFVNSAFAIS</sequence>
<keyword evidence="2" id="KW-0732">Signal</keyword>
<accession>A0A4Y7TB12</accession>
<dbReference type="Proteomes" id="UP000298030">
    <property type="component" value="Unassembled WGS sequence"/>
</dbReference>
<gene>
    <name evidence="3" type="ORF">FA13DRAFT_1732800</name>
</gene>
<dbReference type="EMBL" id="QPFP01000019">
    <property type="protein sequence ID" value="TEB31356.1"/>
    <property type="molecule type" value="Genomic_DNA"/>
</dbReference>
<reference evidence="3 4" key="1">
    <citation type="journal article" date="2019" name="Nat. Ecol. Evol.">
        <title>Megaphylogeny resolves global patterns of mushroom evolution.</title>
        <authorList>
            <person name="Varga T."/>
            <person name="Krizsan K."/>
            <person name="Foldi C."/>
            <person name="Dima B."/>
            <person name="Sanchez-Garcia M."/>
            <person name="Sanchez-Ramirez S."/>
            <person name="Szollosi G.J."/>
            <person name="Szarkandi J.G."/>
            <person name="Papp V."/>
            <person name="Albert L."/>
            <person name="Andreopoulos W."/>
            <person name="Angelini C."/>
            <person name="Antonin V."/>
            <person name="Barry K.W."/>
            <person name="Bougher N.L."/>
            <person name="Buchanan P."/>
            <person name="Buyck B."/>
            <person name="Bense V."/>
            <person name="Catcheside P."/>
            <person name="Chovatia M."/>
            <person name="Cooper J."/>
            <person name="Damon W."/>
            <person name="Desjardin D."/>
            <person name="Finy P."/>
            <person name="Geml J."/>
            <person name="Haridas S."/>
            <person name="Hughes K."/>
            <person name="Justo A."/>
            <person name="Karasinski D."/>
            <person name="Kautmanova I."/>
            <person name="Kiss B."/>
            <person name="Kocsube S."/>
            <person name="Kotiranta H."/>
            <person name="LaButti K.M."/>
            <person name="Lechner B.E."/>
            <person name="Liimatainen K."/>
            <person name="Lipzen A."/>
            <person name="Lukacs Z."/>
            <person name="Mihaltcheva S."/>
            <person name="Morgado L.N."/>
            <person name="Niskanen T."/>
            <person name="Noordeloos M.E."/>
            <person name="Ohm R.A."/>
            <person name="Ortiz-Santana B."/>
            <person name="Ovrebo C."/>
            <person name="Racz N."/>
            <person name="Riley R."/>
            <person name="Savchenko A."/>
            <person name="Shiryaev A."/>
            <person name="Soop K."/>
            <person name="Spirin V."/>
            <person name="Szebenyi C."/>
            <person name="Tomsovsky M."/>
            <person name="Tulloss R.E."/>
            <person name="Uehling J."/>
            <person name="Grigoriev I.V."/>
            <person name="Vagvolgyi C."/>
            <person name="Papp T."/>
            <person name="Martin F.M."/>
            <person name="Miettinen O."/>
            <person name="Hibbett D.S."/>
            <person name="Nagy L.G."/>
        </authorList>
    </citation>
    <scope>NUCLEOTIDE SEQUENCE [LARGE SCALE GENOMIC DNA]</scope>
    <source>
        <strain evidence="3 4">FP101781</strain>
    </source>
</reference>
<evidence type="ECO:0000313" key="4">
    <source>
        <dbReference type="Proteomes" id="UP000298030"/>
    </source>
</evidence>